<dbReference type="EMBL" id="CP031225">
    <property type="protein sequence ID" value="AXH57271.1"/>
    <property type="molecule type" value="Genomic_DNA"/>
</dbReference>
<reference evidence="1 2" key="1">
    <citation type="journal article" date="2011" name="PLoS Pathog.">
        <title>Dynamic evolution of pathogenicity revealed by sequencing and comparative genomics of 19 Pseudomonas syringae isolates.</title>
        <authorList>
            <person name="Baltrus D.A."/>
            <person name="Nishimura M.T."/>
            <person name="Romanchuk A."/>
            <person name="Chang J.H."/>
            <person name="Mukhtar M.S."/>
            <person name="Cherkis K."/>
            <person name="Roach J."/>
            <person name="Grant S.R."/>
            <person name="Jones C.D."/>
            <person name="Dangl J.L."/>
        </authorList>
    </citation>
    <scope>NUCLEOTIDE SEQUENCE [LARGE SCALE GENOMIC DNA]</scope>
    <source>
        <strain evidence="1 2">M301315</strain>
    </source>
</reference>
<sequence length="44" mass="5017">MRLSFPTLQRGDAVLDALRPIFVPRSITQSVCQCICGSTFYRLR</sequence>
<proteinExistence type="predicted"/>
<dbReference type="AntiFam" id="ANF00261">
    <property type="entry name" value="Protein of unknown function (DUF1534)"/>
</dbReference>
<gene>
    <name evidence="1" type="ORF">PLA107_019680</name>
</gene>
<dbReference type="Proteomes" id="UP000006426">
    <property type="component" value="Chromosome"/>
</dbReference>
<dbReference type="AlphaFoldDB" id="A0AAD0M195"/>
<protein>
    <submittedName>
        <fullName evidence="1">DUF1534 domain-containing protein</fullName>
    </submittedName>
</protein>
<organism evidence="1 2">
    <name type="scientific">Pseudomonas amygdali pv. lachrymans str. M301315</name>
    <dbReference type="NCBI Taxonomy" id="629260"/>
    <lineage>
        <taxon>Bacteria</taxon>
        <taxon>Pseudomonadati</taxon>
        <taxon>Pseudomonadota</taxon>
        <taxon>Gammaproteobacteria</taxon>
        <taxon>Pseudomonadales</taxon>
        <taxon>Pseudomonadaceae</taxon>
        <taxon>Pseudomonas</taxon>
        <taxon>Pseudomonas amygdali</taxon>
    </lineage>
</organism>
<accession>A0AAD0M195</accession>
<name>A0AAD0M195_PSEAV</name>
<evidence type="ECO:0000313" key="2">
    <source>
        <dbReference type="Proteomes" id="UP000006426"/>
    </source>
</evidence>
<evidence type="ECO:0000313" key="1">
    <source>
        <dbReference type="EMBL" id="AXH57271.1"/>
    </source>
</evidence>